<accession>G4T6R7</accession>
<evidence type="ECO:0000313" key="4">
    <source>
        <dbReference type="EMBL" id="CCA67041.1"/>
    </source>
</evidence>
<dbReference type="InterPro" id="IPR002347">
    <property type="entry name" value="SDR_fam"/>
</dbReference>
<proteinExistence type="inferred from homology"/>
<dbReference type="GO" id="GO:0050664">
    <property type="term" value="F:oxidoreductase activity, acting on NAD(P)H, oxygen as acceptor"/>
    <property type="evidence" value="ECO:0007669"/>
    <property type="project" value="TreeGrafter"/>
</dbReference>
<dbReference type="Pfam" id="PF00106">
    <property type="entry name" value="adh_short"/>
    <property type="match status" value="1"/>
</dbReference>
<dbReference type="eggNOG" id="KOG1204">
    <property type="taxonomic scope" value="Eukaryota"/>
</dbReference>
<dbReference type="PANTHER" id="PTHR43008">
    <property type="entry name" value="BENZIL REDUCTASE"/>
    <property type="match status" value="1"/>
</dbReference>
<sequence>MESFDGKKPVVLVTGASRGIGLAVVKILLNELNSRVIALSRTSNDALLALAADHPSSLAVVLGDITDPITSKEAVKTASEQFGQLDGIILNAGVLSPAGPVASATVESPPGSESDSWKSLFDVNFFSLIYTIQESLPKLRSSSAGGKIIMVSSGAAQKSYYGWGAYSASKAAMNSTLATEEKDITTVALRPGAVDTDMQATVRSSGDKMHPTDLKSFTDMHGNGKLVNPDDVGYVIASLSLSAPKALSGQFVSWDSEDCREHRRRVSG</sequence>
<gene>
    <name evidence="4" type="ORF">PIIN_00878</name>
</gene>
<dbReference type="PRINTS" id="PR00081">
    <property type="entry name" value="GDHRDH"/>
</dbReference>
<dbReference type="OrthoDB" id="9876299at2759"/>
<dbReference type="Proteomes" id="UP000007148">
    <property type="component" value="Unassembled WGS sequence"/>
</dbReference>
<dbReference type="HOGENOM" id="CLU_010194_2_11_1"/>
<dbReference type="FunFam" id="3.40.50.720:FF:000281">
    <property type="entry name" value="Uncharacterized oxidoreductase YIR035C"/>
    <property type="match status" value="1"/>
</dbReference>
<keyword evidence="3" id="KW-0560">Oxidoreductase</keyword>
<dbReference type="AlphaFoldDB" id="G4T6R7"/>
<evidence type="ECO:0000256" key="2">
    <source>
        <dbReference type="ARBA" id="ARBA00022857"/>
    </source>
</evidence>
<dbReference type="InParanoid" id="G4T6R7"/>
<keyword evidence="2" id="KW-0521">NADP</keyword>
<dbReference type="STRING" id="1109443.G4T6R7"/>
<evidence type="ECO:0000313" key="5">
    <source>
        <dbReference type="Proteomes" id="UP000007148"/>
    </source>
</evidence>
<evidence type="ECO:0000256" key="3">
    <source>
        <dbReference type="ARBA" id="ARBA00023002"/>
    </source>
</evidence>
<reference evidence="4 5" key="1">
    <citation type="journal article" date="2011" name="PLoS Pathog.">
        <title>Endophytic Life Strategies Decoded by Genome and Transcriptome Analyses of the Mutualistic Root Symbiont Piriformospora indica.</title>
        <authorList>
            <person name="Zuccaro A."/>
            <person name="Lahrmann U."/>
            <person name="Guldener U."/>
            <person name="Langen G."/>
            <person name="Pfiffi S."/>
            <person name="Biedenkopf D."/>
            <person name="Wong P."/>
            <person name="Samans B."/>
            <person name="Grimm C."/>
            <person name="Basiewicz M."/>
            <person name="Murat C."/>
            <person name="Martin F."/>
            <person name="Kogel K.H."/>
        </authorList>
    </citation>
    <scope>NUCLEOTIDE SEQUENCE [LARGE SCALE GENOMIC DNA]</scope>
    <source>
        <strain evidence="4 5">DSM 11827</strain>
    </source>
</reference>
<dbReference type="EMBL" id="CAFZ01000008">
    <property type="protein sequence ID" value="CCA67041.1"/>
    <property type="molecule type" value="Genomic_DNA"/>
</dbReference>
<evidence type="ECO:0000256" key="1">
    <source>
        <dbReference type="ARBA" id="ARBA00006484"/>
    </source>
</evidence>
<protein>
    <submittedName>
        <fullName evidence="4">Related to steroid dehydrogenase</fullName>
    </submittedName>
</protein>
<keyword evidence="5" id="KW-1185">Reference proteome</keyword>
<dbReference type="Gene3D" id="3.40.50.720">
    <property type="entry name" value="NAD(P)-binding Rossmann-like Domain"/>
    <property type="match status" value="1"/>
</dbReference>
<name>G4T6R7_SERID</name>
<dbReference type="FunCoup" id="G4T6R7">
    <property type="interactions" value="19"/>
</dbReference>
<dbReference type="OMA" id="SHVDEWR"/>
<organism evidence="4 5">
    <name type="scientific">Serendipita indica (strain DSM 11827)</name>
    <name type="common">Root endophyte fungus</name>
    <name type="synonym">Piriformospora indica</name>
    <dbReference type="NCBI Taxonomy" id="1109443"/>
    <lineage>
        <taxon>Eukaryota</taxon>
        <taxon>Fungi</taxon>
        <taxon>Dikarya</taxon>
        <taxon>Basidiomycota</taxon>
        <taxon>Agaricomycotina</taxon>
        <taxon>Agaricomycetes</taxon>
        <taxon>Sebacinales</taxon>
        <taxon>Serendipitaceae</taxon>
        <taxon>Serendipita</taxon>
    </lineage>
</organism>
<dbReference type="PANTHER" id="PTHR43008:SF8">
    <property type="entry name" value="BENZIL REDUCTASE ((S)-BENZOIN FORMING) IRC24"/>
    <property type="match status" value="1"/>
</dbReference>
<comment type="similarity">
    <text evidence="1">Belongs to the short-chain dehydrogenases/reductases (SDR) family.</text>
</comment>
<dbReference type="SUPFAM" id="SSF51735">
    <property type="entry name" value="NAD(P)-binding Rossmann-fold domains"/>
    <property type="match status" value="1"/>
</dbReference>
<dbReference type="InterPro" id="IPR036291">
    <property type="entry name" value="NAD(P)-bd_dom_sf"/>
</dbReference>
<comment type="caution">
    <text evidence="4">The sequence shown here is derived from an EMBL/GenBank/DDBJ whole genome shotgun (WGS) entry which is preliminary data.</text>
</comment>